<name>A0AA49JHQ4_9BACT</name>
<dbReference type="Pfam" id="PF07635">
    <property type="entry name" value="PSCyt1"/>
    <property type="match status" value="1"/>
</dbReference>
<dbReference type="SUPFAM" id="SSF49899">
    <property type="entry name" value="Concanavalin A-like lectins/glucanases"/>
    <property type="match status" value="1"/>
</dbReference>
<reference evidence="4" key="2">
    <citation type="journal article" date="2024" name="Antonie Van Leeuwenhoek">
        <title>Roseihalotalea indica gen. nov., sp. nov., a halophilic Bacteroidetes from mesopelagic Southwest Indian Ocean with higher carbohydrate metabolic potential.</title>
        <authorList>
            <person name="Chen B."/>
            <person name="Zhang M."/>
            <person name="Lin D."/>
            <person name="Ye J."/>
            <person name="Tang K."/>
        </authorList>
    </citation>
    <scope>NUCLEOTIDE SEQUENCE</scope>
    <source>
        <strain evidence="4">TK19036</strain>
    </source>
</reference>
<dbReference type="AlphaFoldDB" id="A0AA49JHQ4"/>
<dbReference type="InterPro" id="IPR011444">
    <property type="entry name" value="DUF1549"/>
</dbReference>
<dbReference type="PANTHER" id="PTHR35889">
    <property type="entry name" value="CYCLOINULO-OLIGOSACCHARIDE FRUCTANOTRANSFERASE-RELATED"/>
    <property type="match status" value="1"/>
</dbReference>
<evidence type="ECO:0000259" key="2">
    <source>
        <dbReference type="Pfam" id="PF07587"/>
    </source>
</evidence>
<accession>A0AA49JHQ4</accession>
<dbReference type="InterPro" id="IPR022655">
    <property type="entry name" value="DUF1553"/>
</dbReference>
<dbReference type="EMBL" id="CP120682">
    <property type="protein sequence ID" value="WKN39444.1"/>
    <property type="molecule type" value="Genomic_DNA"/>
</dbReference>
<gene>
    <name evidence="4" type="ORF">K4G66_12150</name>
</gene>
<feature type="domain" description="DUF1553" evidence="2">
    <location>
        <begin position="760"/>
        <end position="1019"/>
    </location>
</feature>
<reference evidence="4" key="1">
    <citation type="journal article" date="2023" name="Comput. Struct. Biotechnol. J.">
        <title>Discovery of a novel marine Bacteroidetes with a rich repertoire of carbohydrate-active enzymes.</title>
        <authorList>
            <person name="Chen B."/>
            <person name="Liu G."/>
            <person name="Chen Q."/>
            <person name="Wang H."/>
            <person name="Liu L."/>
            <person name="Tang K."/>
        </authorList>
    </citation>
    <scope>NUCLEOTIDE SEQUENCE</scope>
    <source>
        <strain evidence="4">TK19036</strain>
    </source>
</reference>
<dbReference type="Pfam" id="PF07583">
    <property type="entry name" value="PSCyt2"/>
    <property type="match status" value="1"/>
</dbReference>
<protein>
    <submittedName>
        <fullName evidence="4">DUF1553 domain-containing protein</fullName>
    </submittedName>
</protein>
<evidence type="ECO:0000259" key="1">
    <source>
        <dbReference type="Pfam" id="PF07583"/>
    </source>
</evidence>
<feature type="domain" description="DUF1549" evidence="1">
    <location>
        <begin position="172"/>
        <end position="378"/>
    </location>
</feature>
<dbReference type="InterPro" id="IPR013320">
    <property type="entry name" value="ConA-like_dom_sf"/>
</dbReference>
<dbReference type="Gene3D" id="2.60.120.200">
    <property type="match status" value="1"/>
</dbReference>
<sequence length="1074" mass="122233">MYSFFNNLFSWGVKYSLLLVLLTYLVSCQSGTEETSLASQKKVPKEVDFNLHVKPILSDRCFACHGPDENHREAGLRLDTEEGAMSALEEGEGHAIVPGNVKKSVVYQRIRSDDPEMVMPPPASNLVLTEYEKEVLEKWIKQGAEWKAHWSFIPPEKAELPEVDEEAWVRNPIDRFVLARLEDEGLQPSPEASKEKLLRRVTFDLTGLPPSPEEIDAFLQDDSPEAYEKVVDRLLASSHYGERMAPSWLDISRYADSHGYQDDRPRTMWPWRDWVVKAFNENLSYDQFITWQLAGDLLPDATYEQKLATGFNRNHAITQEGGVIAEEYLTEYASDRTNTFSSTFLGLTVECARCHDHKYDPISQKDYYQLFAFFNNVPEQGQIDYLNQAPEPAMRVQNAELEAKKAYVDSTIQVLESRLRNLEQHPDAGFQKWLASSSDNPSIDIETDQEAYFKLNVLENEEFRSSDGTIPARMNVALPKKIPLPEHVAGKEGKGLQFNGSNFLMLGDIADFDYHDHFSFGGWIQHTNAHTLRAGIFSRRNGEIQRQGYDMTLTEDNRLSLRLIHHFDQQKYLEVTTQSKIPALQWTHVFATYDGSGKAEGVQLYINGRAQAVTVPHDNLGRQSILNGNEFLVGHWNSRDRATDTYGFEGGTIDEVRIYHRMLSPLEVQALAEVPTSTSKEALYRHYLTKASSEFQQLNQKLDKLRPLDVTIPDVMIMAEREERKQAYVLARGSYDAPTDPVSPGTPKALLAFDKRFPQNRLGLAQWLVDKDNPLTARVAVNRFWQLYFGKGLVRTPEDFGNQGDLPTHPKLLDWLAVEFRESGWDVKAMQKLIVMSATYRQASEITPKKHKKDSENLLLARGPNVRLTAEMFRDNALAVSGLLVDSLGGKWVKPYQPDDIWKAMANQIGENKYRSSKGQGLYRRSLYTYWKRTIPPPTMVMFDAPERTICAVKRQSTSTPLQSLALLNDPQIVEAARKLAEVMLKKGDETLKEQIAYGFQAMTSRMPKEQELEILMALYEEKQAYFQSKPEEAQKLLHVGDSPCDPDLEPAQVAALTVVANTLFNLDEAKFRS</sequence>
<feature type="domain" description="Cytochrome C Planctomycete-type" evidence="3">
    <location>
        <begin position="61"/>
        <end position="122"/>
    </location>
</feature>
<evidence type="ECO:0000313" key="4">
    <source>
        <dbReference type="EMBL" id="WKN39444.1"/>
    </source>
</evidence>
<dbReference type="GO" id="GO:0005975">
    <property type="term" value="P:carbohydrate metabolic process"/>
    <property type="evidence" value="ECO:0007669"/>
    <property type="project" value="UniProtKB-ARBA"/>
</dbReference>
<proteinExistence type="predicted"/>
<dbReference type="PANTHER" id="PTHR35889:SF3">
    <property type="entry name" value="F-BOX DOMAIN-CONTAINING PROTEIN"/>
    <property type="match status" value="1"/>
</dbReference>
<dbReference type="Pfam" id="PF13385">
    <property type="entry name" value="Laminin_G_3"/>
    <property type="match status" value="1"/>
</dbReference>
<organism evidence="4">
    <name type="scientific">Roseihalotalea indica</name>
    <dbReference type="NCBI Taxonomy" id="2867963"/>
    <lineage>
        <taxon>Bacteria</taxon>
        <taxon>Pseudomonadati</taxon>
        <taxon>Bacteroidota</taxon>
        <taxon>Cytophagia</taxon>
        <taxon>Cytophagales</taxon>
        <taxon>Catalimonadaceae</taxon>
        <taxon>Roseihalotalea</taxon>
    </lineage>
</organism>
<dbReference type="InterPro" id="IPR011429">
    <property type="entry name" value="Cyt_c_Planctomycete-type"/>
</dbReference>
<dbReference type="GO" id="GO:0004553">
    <property type="term" value="F:hydrolase activity, hydrolyzing O-glycosyl compounds"/>
    <property type="evidence" value="ECO:0007669"/>
    <property type="project" value="UniProtKB-ARBA"/>
</dbReference>
<dbReference type="Pfam" id="PF07587">
    <property type="entry name" value="PSD1"/>
    <property type="match status" value="1"/>
</dbReference>
<evidence type="ECO:0000259" key="3">
    <source>
        <dbReference type="Pfam" id="PF07635"/>
    </source>
</evidence>